<dbReference type="SUPFAM" id="SSF52540">
    <property type="entry name" value="P-loop containing nucleoside triphosphate hydrolases"/>
    <property type="match status" value="1"/>
</dbReference>
<sequence>MAPSPPPETGAYVLVRRYLGIGLRYRKLFLVVSLLVLVLGTAMVMTLKRSFMATATVVVTTHMVDPLSQSSDSNTALEDDELATQAELMTSRDVAARVLRQYPPPPSPPHGQGWRRFLCEHGVHSVCPVASEAASNSAGELDRQIDALLGSVTAEPQPHSRIITLSVKADTGERAAALTNALVTNYQAVALAQQRSNLQKEADWLDERTAALRERWLDAERTTSGYNVQHGLTNTEGGSPLVERQIADMATSLGQAQSRYASAQAKAMALKAAMQAGDASAMISLAEQPLLVAAASSLMQAETQRAEKLGSLGPNHPDVRSLNQQISQARTTLNIETRRALTSMSGEVVAARADVDALTAQLNRLRGQSAGQSGAQAEYRTLEQESQSARSVYEAFLDRAKQLTDRVALLQPPVTFVSHAAVPAAPTFPNRKKLMMGVIVLAMVAGVSAIVMKVALSPSFVDMDELRNFDGLPLLAVLPHFGQLGKGVINPVMAQPFSQIAETVRGISAQLALLPGDRRYGETGVVSLVSAAPGDGKMTLAALLGGSLDACGQKTLIINVDPRRHDAREKNVRGFSDVLARRAMARDVIERDPALGVDVMGAGEARVSAFDAAEVLQIRDLLRDLSQEYRMILFVTPPLALALDGLVMASVSDQTVFVCRWGRTSRTIMAACLERLRVYGARMAGIVVTGAEVKSANLLGGVPLTRSETHLLTKQ</sequence>
<keyword evidence="4" id="KW-1133">Transmembrane helix</keyword>
<dbReference type="Proteomes" id="UP000597459">
    <property type="component" value="Unassembled WGS sequence"/>
</dbReference>
<protein>
    <submittedName>
        <fullName evidence="5">Lipopolysaccharide biosynthesis protein</fullName>
    </submittedName>
</protein>
<keyword evidence="1" id="KW-0547">Nucleotide-binding</keyword>
<proteinExistence type="predicted"/>
<evidence type="ECO:0000256" key="4">
    <source>
        <dbReference type="SAM" id="Phobius"/>
    </source>
</evidence>
<accession>A0A967EBD2</accession>
<evidence type="ECO:0000256" key="3">
    <source>
        <dbReference type="SAM" id="Coils"/>
    </source>
</evidence>
<comment type="caution">
    <text evidence="5">The sequence shown here is derived from an EMBL/GenBank/DDBJ whole genome shotgun (WGS) entry which is preliminary data.</text>
</comment>
<keyword evidence="3" id="KW-0175">Coiled coil</keyword>
<dbReference type="InterPro" id="IPR050445">
    <property type="entry name" value="Bact_polysacc_biosynth/exp"/>
</dbReference>
<dbReference type="GO" id="GO:0005886">
    <property type="term" value="C:plasma membrane"/>
    <property type="evidence" value="ECO:0007669"/>
    <property type="project" value="TreeGrafter"/>
</dbReference>
<name>A0A967EBD2_9PROT</name>
<keyword evidence="2" id="KW-0067">ATP-binding</keyword>
<keyword evidence="4" id="KW-0472">Membrane</keyword>
<feature type="transmembrane region" description="Helical" evidence="4">
    <location>
        <begin position="28"/>
        <end position="47"/>
    </location>
</feature>
<dbReference type="PANTHER" id="PTHR32309:SF13">
    <property type="entry name" value="FERRIC ENTEROBACTIN TRANSPORT PROTEIN FEPE"/>
    <property type="match status" value="1"/>
</dbReference>
<dbReference type="PANTHER" id="PTHR32309">
    <property type="entry name" value="TYROSINE-PROTEIN KINASE"/>
    <property type="match status" value="1"/>
</dbReference>
<evidence type="ECO:0000313" key="5">
    <source>
        <dbReference type="EMBL" id="NHO53348.1"/>
    </source>
</evidence>
<keyword evidence="6" id="KW-1185">Reference proteome</keyword>
<dbReference type="CDD" id="cd05387">
    <property type="entry name" value="BY-kinase"/>
    <property type="match status" value="1"/>
</dbReference>
<evidence type="ECO:0000256" key="2">
    <source>
        <dbReference type="ARBA" id="ARBA00022840"/>
    </source>
</evidence>
<dbReference type="EMBL" id="WOTH01000007">
    <property type="protein sequence ID" value="NHO53348.1"/>
    <property type="molecule type" value="Genomic_DNA"/>
</dbReference>
<evidence type="ECO:0000313" key="6">
    <source>
        <dbReference type="Proteomes" id="UP000597459"/>
    </source>
</evidence>
<dbReference type="AlphaFoldDB" id="A0A967EBD2"/>
<organism evidence="5 6">
    <name type="scientific">Acetobacter estunensis</name>
    <dbReference type="NCBI Taxonomy" id="104097"/>
    <lineage>
        <taxon>Bacteria</taxon>
        <taxon>Pseudomonadati</taxon>
        <taxon>Pseudomonadota</taxon>
        <taxon>Alphaproteobacteria</taxon>
        <taxon>Acetobacterales</taxon>
        <taxon>Acetobacteraceae</taxon>
        <taxon>Acetobacter</taxon>
    </lineage>
</organism>
<gene>
    <name evidence="5" type="ORF">GOB87_05145</name>
</gene>
<reference evidence="5" key="1">
    <citation type="submission" date="2019-11" db="EMBL/GenBank/DDBJ databases">
        <title>Description of new Acetobacter species.</title>
        <authorList>
            <person name="Cleenwerck I."/>
            <person name="Sombolestani A.S."/>
        </authorList>
    </citation>
    <scope>NUCLEOTIDE SEQUENCE</scope>
    <source>
        <strain evidence="5">LMG 1626</strain>
    </source>
</reference>
<keyword evidence="4" id="KW-0812">Transmembrane</keyword>
<dbReference type="InterPro" id="IPR005702">
    <property type="entry name" value="Wzc-like_C"/>
</dbReference>
<dbReference type="Gene3D" id="3.40.50.300">
    <property type="entry name" value="P-loop containing nucleotide triphosphate hydrolases"/>
    <property type="match status" value="1"/>
</dbReference>
<evidence type="ECO:0000256" key="1">
    <source>
        <dbReference type="ARBA" id="ARBA00022741"/>
    </source>
</evidence>
<feature type="coiled-coil region" evidence="3">
    <location>
        <begin position="319"/>
        <end position="368"/>
    </location>
</feature>
<dbReference type="GO" id="GO:0004713">
    <property type="term" value="F:protein tyrosine kinase activity"/>
    <property type="evidence" value="ECO:0007669"/>
    <property type="project" value="TreeGrafter"/>
</dbReference>
<feature type="transmembrane region" description="Helical" evidence="4">
    <location>
        <begin position="434"/>
        <end position="456"/>
    </location>
</feature>
<dbReference type="InterPro" id="IPR027417">
    <property type="entry name" value="P-loop_NTPase"/>
</dbReference>